<evidence type="ECO:0000256" key="3">
    <source>
        <dbReference type="ARBA" id="ARBA00022777"/>
    </source>
</evidence>
<dbReference type="GO" id="GO:0005737">
    <property type="term" value="C:cytoplasm"/>
    <property type="evidence" value="ECO:0007669"/>
    <property type="project" value="TreeGrafter"/>
</dbReference>
<keyword evidence="3 4" id="KW-0418">Kinase</keyword>
<dbReference type="Pfam" id="PF03770">
    <property type="entry name" value="IPK"/>
    <property type="match status" value="1"/>
</dbReference>
<keyword evidence="6" id="KW-1185">Reference proteome</keyword>
<evidence type="ECO:0000256" key="2">
    <source>
        <dbReference type="ARBA" id="ARBA00022679"/>
    </source>
</evidence>
<name>A0A915DNY2_9BILA</name>
<dbReference type="InterPro" id="IPR038286">
    <property type="entry name" value="IPK_sf"/>
</dbReference>
<dbReference type="EC" id="2.7.-.-" evidence="4"/>
<dbReference type="PANTHER" id="PTHR12400:SF26">
    <property type="entry name" value="KINASE"/>
    <property type="match status" value="1"/>
</dbReference>
<dbReference type="WBParaSite" id="jg22074">
    <property type="protein sequence ID" value="jg22074"/>
    <property type="gene ID" value="jg22074"/>
</dbReference>
<proteinExistence type="inferred from homology"/>
<dbReference type="GO" id="GO:0046854">
    <property type="term" value="P:phosphatidylinositol phosphate biosynthetic process"/>
    <property type="evidence" value="ECO:0007669"/>
    <property type="project" value="TreeGrafter"/>
</dbReference>
<evidence type="ECO:0000313" key="7">
    <source>
        <dbReference type="WBParaSite" id="jg22074"/>
    </source>
</evidence>
<evidence type="ECO:0000256" key="5">
    <source>
        <dbReference type="SAM" id="MobiDB-lite"/>
    </source>
</evidence>
<keyword evidence="2 4" id="KW-0808">Transferase</keyword>
<organism evidence="6 7">
    <name type="scientific">Ditylenchus dipsaci</name>
    <dbReference type="NCBI Taxonomy" id="166011"/>
    <lineage>
        <taxon>Eukaryota</taxon>
        <taxon>Metazoa</taxon>
        <taxon>Ecdysozoa</taxon>
        <taxon>Nematoda</taxon>
        <taxon>Chromadorea</taxon>
        <taxon>Rhabditida</taxon>
        <taxon>Tylenchina</taxon>
        <taxon>Tylenchomorpha</taxon>
        <taxon>Sphaerularioidea</taxon>
        <taxon>Anguinidae</taxon>
        <taxon>Anguininae</taxon>
        <taxon>Ditylenchus</taxon>
    </lineage>
</organism>
<feature type="compositionally biased region" description="Polar residues" evidence="5">
    <location>
        <begin position="104"/>
        <end position="121"/>
    </location>
</feature>
<dbReference type="GO" id="GO:0000828">
    <property type="term" value="F:inositol hexakisphosphate kinase activity"/>
    <property type="evidence" value="ECO:0007669"/>
    <property type="project" value="TreeGrafter"/>
</dbReference>
<feature type="compositionally biased region" description="Polar residues" evidence="5">
    <location>
        <begin position="189"/>
        <end position="213"/>
    </location>
</feature>
<dbReference type="PANTHER" id="PTHR12400">
    <property type="entry name" value="INOSITOL POLYPHOSPHATE KINASE"/>
    <property type="match status" value="1"/>
</dbReference>
<sequence length="1078" mass="120115">MVRISDLRQYVDSKSHLPEDCNEPFVVKFDTRVADETKQFCLVWSIRRLLKLQKHSGMLQMDGTYKTNWLGFPVLTAFLLVVACLAKHPQKKQHSDIQSEKLTKTGSWKNSSLKKQDSVNCGVNEPAPHVPGLSVRGASVSDESLAKEESLLRDYHLSDQSHEVLMQIIRCFPFPSSARTSSHEKGLTRTASTDIADRSCSTPTTPVHPSNTIHAPPLTPGPDFLHHSPWSITKRFLHRHHPNNGHGGIASGLAGFAKSCNGQQPLNGKCLVEAETQCAKSNTHCVLTGSPSTPAISAETKTAEDTSKEHCKGALGRLCQCSKWSSTSVLLGLHQVSQGRLIFKGRSLFCRGSYTGSRFPVLKVPSSAPSGRLIYAYKWSSNTAPPSGRPQQCASSGLHTVPSRVLSPIGWNCTDLFKRFSSITSDLDISIKGLQVWPRISTLRSALHASKGSLSAYSYIIMAVASAQKCGFLPFSQEDADLTPSYIGECNIAFVVQTRHGVKAGHAGEIFVHFFQCYYDYFHKTKNRHRRNMGKNVNIQDPFELKRNLGDTCNTHFSRVKDLFQYGLSASQDQLNPRSVLPKPFPLQPRASITSNILGSAVYPTLDYKSSLDLVLPTTTCRQSSTNHYQIYSNLFDNKSGLKEVGSNTTGWLDQFKGKVSRCARLLCPCCCCCRWQGEGDWPQCSLNKQCHNEMPLKDLTENKIPLWAQRLAQTPKCSLETAQAGSSSHTPLYQQNSNCSSNFCGGEGGVISPTTAMALLATLQQHDSSSFGHLFRNSLIQISVDTMAITALPLDCWLKERLKNWVQLSGHAGTIVPASNHTLWKKQPSSNLTEANAYAKIMKDPALRGLTPKFFKEIMHKCESFIEIQDLLSQFPNTSARSIMDIKIGVRTFLECEVSNSTKRTDLYKKMVDIDPLEPTQEENADKAITKLRYMQFRERESSTASLGFRIEAAQLPGGKLQKSFKKVRTREQVLETLLHFFGERHPIIRVQLCQRLKAIREGIEKSTFFQNHEVVGSSILIVYDDTRTGAWMIDFAKSTQVPEGISLDHRSEWRFGNHEDGYLLGLDNLISILETD</sequence>
<dbReference type="InterPro" id="IPR005522">
    <property type="entry name" value="IPK"/>
</dbReference>
<evidence type="ECO:0000256" key="4">
    <source>
        <dbReference type="RuleBase" id="RU363090"/>
    </source>
</evidence>
<dbReference type="SUPFAM" id="SSF81631">
    <property type="entry name" value="PAP/OAS1 substrate-binding domain"/>
    <property type="match status" value="1"/>
</dbReference>
<protein>
    <recommendedName>
        <fullName evidence="4">Kinase</fullName>
        <ecNumber evidence="4">2.7.-.-</ecNumber>
    </recommendedName>
</protein>
<dbReference type="GO" id="GO:0032958">
    <property type="term" value="P:inositol phosphate biosynthetic process"/>
    <property type="evidence" value="ECO:0007669"/>
    <property type="project" value="InterPro"/>
</dbReference>
<evidence type="ECO:0000313" key="6">
    <source>
        <dbReference type="Proteomes" id="UP000887574"/>
    </source>
</evidence>
<dbReference type="AlphaFoldDB" id="A0A915DNY2"/>
<dbReference type="GO" id="GO:0005634">
    <property type="term" value="C:nucleus"/>
    <property type="evidence" value="ECO:0007669"/>
    <property type="project" value="TreeGrafter"/>
</dbReference>
<feature type="region of interest" description="Disordered" evidence="5">
    <location>
        <begin position="94"/>
        <end position="135"/>
    </location>
</feature>
<accession>A0A915DNY2</accession>
<evidence type="ECO:0000256" key="1">
    <source>
        <dbReference type="ARBA" id="ARBA00007374"/>
    </source>
</evidence>
<dbReference type="Gene3D" id="3.30.470.160">
    <property type="entry name" value="Inositol polyphosphate kinase"/>
    <property type="match status" value="1"/>
</dbReference>
<comment type="similarity">
    <text evidence="1 4">Belongs to the inositol phosphokinase (IPK) family.</text>
</comment>
<reference evidence="7" key="1">
    <citation type="submission" date="2022-11" db="UniProtKB">
        <authorList>
            <consortium name="WormBaseParasite"/>
        </authorList>
    </citation>
    <scope>IDENTIFICATION</scope>
</reference>
<feature type="compositionally biased region" description="Basic and acidic residues" evidence="5">
    <location>
        <begin position="94"/>
        <end position="103"/>
    </location>
</feature>
<dbReference type="Proteomes" id="UP000887574">
    <property type="component" value="Unplaced"/>
</dbReference>
<feature type="region of interest" description="Disordered" evidence="5">
    <location>
        <begin position="180"/>
        <end position="220"/>
    </location>
</feature>
<dbReference type="Gene3D" id="1.10.1410.10">
    <property type="match status" value="1"/>
</dbReference>
<dbReference type="SUPFAM" id="SSF56104">
    <property type="entry name" value="SAICAR synthase-like"/>
    <property type="match status" value="1"/>
</dbReference>